<comment type="caution">
    <text evidence="11">The sequence shown here is derived from an EMBL/GenBank/DDBJ whole genome shotgun (WGS) entry which is preliminary data.</text>
</comment>
<dbReference type="Proteomes" id="UP000246569">
    <property type="component" value="Unassembled WGS sequence"/>
</dbReference>
<evidence type="ECO:0000256" key="1">
    <source>
        <dbReference type="ARBA" id="ARBA00004141"/>
    </source>
</evidence>
<dbReference type="InterPro" id="IPR003148">
    <property type="entry name" value="RCK_N"/>
</dbReference>
<comment type="subcellular location">
    <subcellularLocation>
        <location evidence="1">Membrane</location>
        <topology evidence="1">Multi-pass membrane protein</topology>
    </subcellularLocation>
</comment>
<keyword evidence="8 9" id="KW-0472">Membrane</keyword>
<evidence type="ECO:0000256" key="8">
    <source>
        <dbReference type="ARBA" id="ARBA00023136"/>
    </source>
</evidence>
<feature type="transmembrane region" description="Helical" evidence="9">
    <location>
        <begin position="33"/>
        <end position="51"/>
    </location>
</feature>
<dbReference type="NCBIfam" id="TIGR00932">
    <property type="entry name" value="2a37"/>
    <property type="match status" value="1"/>
</dbReference>
<dbReference type="PANTHER" id="PTHR42751:SF1">
    <property type="entry name" value="CATION_PROTON ANTIPORTER YBAL-RELATED"/>
    <property type="match status" value="1"/>
</dbReference>
<evidence type="ECO:0000256" key="2">
    <source>
        <dbReference type="ARBA" id="ARBA00005551"/>
    </source>
</evidence>
<gene>
    <name evidence="11" type="ORF">C7443_107195</name>
</gene>
<feature type="transmembrane region" description="Helical" evidence="9">
    <location>
        <begin position="116"/>
        <end position="136"/>
    </location>
</feature>
<feature type="transmembrane region" description="Helical" evidence="9">
    <location>
        <begin position="336"/>
        <end position="358"/>
    </location>
</feature>
<dbReference type="Pfam" id="PF02254">
    <property type="entry name" value="TrkA_N"/>
    <property type="match status" value="1"/>
</dbReference>
<evidence type="ECO:0000256" key="5">
    <source>
        <dbReference type="ARBA" id="ARBA00022692"/>
    </source>
</evidence>
<dbReference type="InterPro" id="IPR004771">
    <property type="entry name" value="K/H_exchanger"/>
</dbReference>
<evidence type="ECO:0000313" key="12">
    <source>
        <dbReference type="Proteomes" id="UP000246569"/>
    </source>
</evidence>
<keyword evidence="12" id="KW-1185">Reference proteome</keyword>
<dbReference type="EMBL" id="QGTJ01000007">
    <property type="protein sequence ID" value="PWV60620.1"/>
    <property type="molecule type" value="Genomic_DNA"/>
</dbReference>
<dbReference type="PANTHER" id="PTHR42751">
    <property type="entry name" value="SODIUM/HYDROGEN EXCHANGER FAMILY/TRKA DOMAIN PROTEIN"/>
    <property type="match status" value="1"/>
</dbReference>
<dbReference type="InterPro" id="IPR006153">
    <property type="entry name" value="Cation/H_exchanger_TM"/>
</dbReference>
<evidence type="ECO:0000256" key="7">
    <source>
        <dbReference type="ARBA" id="ARBA00023065"/>
    </source>
</evidence>
<keyword evidence="4" id="KW-0050">Antiport</keyword>
<comment type="similarity">
    <text evidence="2">Belongs to the monovalent cation:proton antiporter 2 (CPA2) transporter (TC 2.A.37) family.</text>
</comment>
<dbReference type="Gene3D" id="1.20.1530.20">
    <property type="match status" value="1"/>
</dbReference>
<evidence type="ECO:0000259" key="10">
    <source>
        <dbReference type="PROSITE" id="PS51201"/>
    </source>
</evidence>
<feature type="transmembrane region" description="Helical" evidence="9">
    <location>
        <begin position="57"/>
        <end position="76"/>
    </location>
</feature>
<dbReference type="PROSITE" id="PS51201">
    <property type="entry name" value="RCK_N"/>
    <property type="match status" value="1"/>
</dbReference>
<dbReference type="SUPFAM" id="SSF51735">
    <property type="entry name" value="NAD(P)-binding Rossmann-fold domains"/>
    <property type="match status" value="1"/>
</dbReference>
<feature type="transmembrane region" description="Helical" evidence="9">
    <location>
        <begin position="186"/>
        <end position="208"/>
    </location>
</feature>
<evidence type="ECO:0000256" key="4">
    <source>
        <dbReference type="ARBA" id="ARBA00022449"/>
    </source>
</evidence>
<dbReference type="AlphaFoldDB" id="A0A317MUV0"/>
<reference evidence="11 12" key="1">
    <citation type="submission" date="2018-05" db="EMBL/GenBank/DDBJ databases">
        <title>Genomic Encyclopedia of Type Strains, Phase IV (KMG-IV): sequencing the most valuable type-strain genomes for metagenomic binning, comparative biology and taxonomic classification.</title>
        <authorList>
            <person name="Goeker M."/>
        </authorList>
    </citation>
    <scope>NUCLEOTIDE SEQUENCE [LARGE SCALE GENOMIC DNA]</scope>
    <source>
        <strain evidence="11 12">DSM 23606</strain>
    </source>
</reference>
<evidence type="ECO:0000313" key="11">
    <source>
        <dbReference type="EMBL" id="PWV60620.1"/>
    </source>
</evidence>
<dbReference type="Gene3D" id="3.40.50.720">
    <property type="entry name" value="NAD(P)-binding Rossmann-like Domain"/>
    <property type="match status" value="1"/>
</dbReference>
<name>A0A317MUV0_9GAMM</name>
<feature type="domain" description="RCK N-terminal" evidence="10">
    <location>
        <begin position="414"/>
        <end position="530"/>
    </location>
</feature>
<keyword evidence="3" id="KW-0813">Transport</keyword>
<dbReference type="Pfam" id="PF00999">
    <property type="entry name" value="Na_H_Exchanger"/>
    <property type="match status" value="1"/>
</dbReference>
<evidence type="ECO:0000256" key="6">
    <source>
        <dbReference type="ARBA" id="ARBA00022989"/>
    </source>
</evidence>
<feature type="transmembrane region" description="Helical" evidence="9">
    <location>
        <begin position="370"/>
        <end position="388"/>
    </location>
</feature>
<feature type="transmembrane region" description="Helical" evidence="9">
    <location>
        <begin position="6"/>
        <end position="26"/>
    </location>
</feature>
<feature type="transmembrane region" description="Helical" evidence="9">
    <location>
        <begin position="307"/>
        <end position="330"/>
    </location>
</feature>
<keyword evidence="6 9" id="KW-1133">Transmembrane helix</keyword>
<keyword evidence="7" id="KW-0406">Ion transport</keyword>
<feature type="transmembrane region" description="Helical" evidence="9">
    <location>
        <begin position="148"/>
        <end position="171"/>
    </location>
</feature>
<organism evidence="11 12">
    <name type="scientific">Plasticicumulans acidivorans</name>
    <dbReference type="NCBI Taxonomy" id="886464"/>
    <lineage>
        <taxon>Bacteria</taxon>
        <taxon>Pseudomonadati</taxon>
        <taxon>Pseudomonadota</taxon>
        <taxon>Gammaproteobacteria</taxon>
        <taxon>Candidatus Competibacteraceae</taxon>
        <taxon>Plasticicumulans</taxon>
    </lineage>
</organism>
<dbReference type="GO" id="GO:0016020">
    <property type="term" value="C:membrane"/>
    <property type="evidence" value="ECO:0007669"/>
    <property type="project" value="UniProtKB-SubCell"/>
</dbReference>
<keyword evidence="5 9" id="KW-0812">Transmembrane</keyword>
<dbReference type="NCBIfam" id="NF007950">
    <property type="entry name" value="PRK10669.1"/>
    <property type="match status" value="1"/>
</dbReference>
<accession>A0A317MUV0</accession>
<dbReference type="GO" id="GO:0015297">
    <property type="term" value="F:antiporter activity"/>
    <property type="evidence" value="ECO:0007669"/>
    <property type="project" value="UniProtKB-KW"/>
</dbReference>
<dbReference type="OrthoDB" id="3418949at2"/>
<evidence type="ECO:0000256" key="3">
    <source>
        <dbReference type="ARBA" id="ARBA00022448"/>
    </source>
</evidence>
<dbReference type="InterPro" id="IPR038770">
    <property type="entry name" value="Na+/solute_symporter_sf"/>
</dbReference>
<dbReference type="GO" id="GO:0006813">
    <property type="term" value="P:potassium ion transport"/>
    <property type="evidence" value="ECO:0007669"/>
    <property type="project" value="InterPro"/>
</dbReference>
<proteinExistence type="inferred from homology"/>
<feature type="transmembrane region" description="Helical" evidence="9">
    <location>
        <begin position="88"/>
        <end position="110"/>
    </location>
</feature>
<evidence type="ECO:0000256" key="9">
    <source>
        <dbReference type="SAM" id="Phobius"/>
    </source>
</evidence>
<dbReference type="GO" id="GO:1902600">
    <property type="term" value="P:proton transmembrane transport"/>
    <property type="evidence" value="ECO:0007669"/>
    <property type="project" value="InterPro"/>
</dbReference>
<dbReference type="InterPro" id="IPR036291">
    <property type="entry name" value="NAD(P)-bd_dom_sf"/>
</dbReference>
<dbReference type="GO" id="GO:0008324">
    <property type="term" value="F:monoatomic cation transmembrane transporter activity"/>
    <property type="evidence" value="ECO:0007669"/>
    <property type="project" value="InterPro"/>
</dbReference>
<feature type="transmembrane region" description="Helical" evidence="9">
    <location>
        <begin position="228"/>
        <end position="257"/>
    </location>
</feature>
<dbReference type="RefSeq" id="WP_110019099.1">
    <property type="nucleotide sequence ID" value="NZ_QGTJ01000007.1"/>
</dbReference>
<sequence length="552" mass="58075">MPHYTPLITSLVAAFCFAFALGALANRLRISPLVGYLLAGICVGPFTPGFVADQSLAPELAEIGVILLMFGVGLHFSLKDLLAVKGIAIPGALVQIGVATLLGMGLAHVLGWTLGAGLVFGLALSVASTVVLLRALEERRLLDSTRGRIAIGWLIVEDLVMVLVLVLLPALGELLGGGGAVFDSQALLLTLGITFGKVLAFLLFMLVVGRRVIPWLLARIARSGSRELFTLGVLAIALGVAYGSAHVFGVSFALGAFFAGMILGETELSHNAAADSLPLRDAFAVLFFVSVGMLFDPMSLLREPLPVLATCLIIVFGKSIAAWLIVRAFGHPNDTALTIAASLAQIGEFSFILAALGGQLGLLPDSGRDLILAGAILSILVNPLAFGLCRWLRLRLGTATQASDIPLPDLSAHADHDVLVGYGRVGSRLADELARTATPLVIVETRADLAEQARARGFDVLCGSAAAKELLEAAAIERARRLYIAIPQVFEAGEIVARARQLNPQLTIVARAHNESEREHLCRQGADYAVIGEHEIARAMSGGWSVPPALAG</sequence>
<protein>
    <submittedName>
        <fullName evidence="11">Kef-type potassium/proton antiporter (CPA2 family)</fullName>
    </submittedName>
</protein>